<keyword evidence="2" id="KW-0326">Glycosidase</keyword>
<sequence length="283" mass="28551">MSTESVPAVPVVLDVDTGIDDALAILYASHEPRLDLRAVSAVVGNVPVEQAAANSLAVLAAEARVDVPVVRGAGRTLAGSGARVGPTNHGTDGLGGVPVTPAQRPAEASAPVEVLASAGPASLVACAPLTNVAAMLGHPHVERLVMVGGELVVEGEPEFNVGHDPRATAAALAREVPTTIYAIDVFETVAVPAPLVEALRGARAPSACLAGELLAVRRAHLLGDAGAVVLLAHPELFTVEPVRMGMVGDRLVPSADGREVDVVVAADGPAVVEAFVAAVRSDP</sequence>
<dbReference type="Pfam" id="PF01156">
    <property type="entry name" value="IU_nuc_hydro"/>
    <property type="match status" value="1"/>
</dbReference>
<keyword evidence="1 4" id="KW-0378">Hydrolase</keyword>
<dbReference type="Proteomes" id="UP000649179">
    <property type="component" value="Unassembled WGS sequence"/>
</dbReference>
<name>A0A917F756_9ACTN</name>
<reference evidence="4" key="1">
    <citation type="journal article" date="2014" name="Int. J. Syst. Evol. Microbiol.">
        <title>Complete genome sequence of Corynebacterium casei LMG S-19264T (=DSM 44701T), isolated from a smear-ripened cheese.</title>
        <authorList>
            <consortium name="US DOE Joint Genome Institute (JGI-PGF)"/>
            <person name="Walter F."/>
            <person name="Albersmeier A."/>
            <person name="Kalinowski J."/>
            <person name="Ruckert C."/>
        </authorList>
    </citation>
    <scope>NUCLEOTIDE SEQUENCE</scope>
    <source>
        <strain evidence="4">CGMCC 1.16067</strain>
    </source>
</reference>
<evidence type="ECO:0000256" key="1">
    <source>
        <dbReference type="ARBA" id="ARBA00022801"/>
    </source>
</evidence>
<dbReference type="InterPro" id="IPR001910">
    <property type="entry name" value="Inosine/uridine_hydrolase_dom"/>
</dbReference>
<accession>A0A917F756</accession>
<protein>
    <submittedName>
        <fullName evidence="4">Nucleoside hydrolase</fullName>
    </submittedName>
</protein>
<evidence type="ECO:0000313" key="4">
    <source>
        <dbReference type="EMBL" id="GGF54008.1"/>
    </source>
</evidence>
<dbReference type="EMBL" id="BMKQ01000001">
    <property type="protein sequence ID" value="GGF54008.1"/>
    <property type="molecule type" value="Genomic_DNA"/>
</dbReference>
<dbReference type="PANTHER" id="PTHR12304:SF4">
    <property type="entry name" value="URIDINE NUCLEOSIDASE"/>
    <property type="match status" value="1"/>
</dbReference>
<dbReference type="RefSeq" id="WP_188780489.1">
    <property type="nucleotide sequence ID" value="NZ_BMKQ01000001.1"/>
</dbReference>
<organism evidence="4 5">
    <name type="scientific">Marmoricola endophyticus</name>
    <dbReference type="NCBI Taxonomy" id="2040280"/>
    <lineage>
        <taxon>Bacteria</taxon>
        <taxon>Bacillati</taxon>
        <taxon>Actinomycetota</taxon>
        <taxon>Actinomycetes</taxon>
        <taxon>Propionibacteriales</taxon>
        <taxon>Nocardioidaceae</taxon>
        <taxon>Marmoricola</taxon>
    </lineage>
</organism>
<evidence type="ECO:0000256" key="2">
    <source>
        <dbReference type="ARBA" id="ARBA00023295"/>
    </source>
</evidence>
<feature type="domain" description="Inosine/uridine-preferring nucleoside hydrolase" evidence="3">
    <location>
        <begin position="11"/>
        <end position="271"/>
    </location>
</feature>
<dbReference type="SUPFAM" id="SSF53590">
    <property type="entry name" value="Nucleoside hydrolase"/>
    <property type="match status" value="1"/>
</dbReference>
<proteinExistence type="predicted"/>
<dbReference type="AlphaFoldDB" id="A0A917F756"/>
<dbReference type="InterPro" id="IPR036452">
    <property type="entry name" value="Ribo_hydro-like"/>
</dbReference>
<dbReference type="PANTHER" id="PTHR12304">
    <property type="entry name" value="INOSINE-URIDINE PREFERRING NUCLEOSIDE HYDROLASE"/>
    <property type="match status" value="1"/>
</dbReference>
<dbReference type="GO" id="GO:0006152">
    <property type="term" value="P:purine nucleoside catabolic process"/>
    <property type="evidence" value="ECO:0007669"/>
    <property type="project" value="TreeGrafter"/>
</dbReference>
<evidence type="ECO:0000259" key="3">
    <source>
        <dbReference type="Pfam" id="PF01156"/>
    </source>
</evidence>
<comment type="caution">
    <text evidence="4">The sequence shown here is derived from an EMBL/GenBank/DDBJ whole genome shotgun (WGS) entry which is preliminary data.</text>
</comment>
<keyword evidence="5" id="KW-1185">Reference proteome</keyword>
<evidence type="ECO:0000313" key="5">
    <source>
        <dbReference type="Proteomes" id="UP000649179"/>
    </source>
</evidence>
<dbReference type="InterPro" id="IPR023186">
    <property type="entry name" value="IUNH"/>
</dbReference>
<dbReference type="GO" id="GO:0005829">
    <property type="term" value="C:cytosol"/>
    <property type="evidence" value="ECO:0007669"/>
    <property type="project" value="TreeGrafter"/>
</dbReference>
<gene>
    <name evidence="4" type="ORF">GCM10011519_29900</name>
</gene>
<dbReference type="GO" id="GO:0008477">
    <property type="term" value="F:purine nucleosidase activity"/>
    <property type="evidence" value="ECO:0007669"/>
    <property type="project" value="TreeGrafter"/>
</dbReference>
<reference evidence="4" key="2">
    <citation type="submission" date="2020-09" db="EMBL/GenBank/DDBJ databases">
        <authorList>
            <person name="Sun Q."/>
            <person name="Zhou Y."/>
        </authorList>
    </citation>
    <scope>NUCLEOTIDE SEQUENCE</scope>
    <source>
        <strain evidence="4">CGMCC 1.16067</strain>
    </source>
</reference>
<dbReference type="Gene3D" id="3.90.245.10">
    <property type="entry name" value="Ribonucleoside hydrolase-like"/>
    <property type="match status" value="1"/>
</dbReference>